<keyword evidence="3" id="KW-1185">Reference proteome</keyword>
<dbReference type="Proteomes" id="UP000015105">
    <property type="component" value="Chromosome 1D"/>
</dbReference>
<feature type="compositionally biased region" description="Low complexity" evidence="1">
    <location>
        <begin position="50"/>
        <end position="60"/>
    </location>
</feature>
<reference evidence="2" key="3">
    <citation type="journal article" date="2017" name="Nature">
        <title>Genome sequence of the progenitor of the wheat D genome Aegilops tauschii.</title>
        <authorList>
            <person name="Luo M.C."/>
            <person name="Gu Y.Q."/>
            <person name="Puiu D."/>
            <person name="Wang H."/>
            <person name="Twardziok S.O."/>
            <person name="Deal K.R."/>
            <person name="Huo N."/>
            <person name="Zhu T."/>
            <person name="Wang L."/>
            <person name="Wang Y."/>
            <person name="McGuire P.E."/>
            <person name="Liu S."/>
            <person name="Long H."/>
            <person name="Ramasamy R.K."/>
            <person name="Rodriguez J.C."/>
            <person name="Van S.L."/>
            <person name="Yuan L."/>
            <person name="Wang Z."/>
            <person name="Xia Z."/>
            <person name="Xiao L."/>
            <person name="Anderson O.D."/>
            <person name="Ouyang S."/>
            <person name="Liang Y."/>
            <person name="Zimin A.V."/>
            <person name="Pertea G."/>
            <person name="Qi P."/>
            <person name="Bennetzen J.L."/>
            <person name="Dai X."/>
            <person name="Dawson M.W."/>
            <person name="Muller H.G."/>
            <person name="Kugler K."/>
            <person name="Rivarola-Duarte L."/>
            <person name="Spannagl M."/>
            <person name="Mayer K.F.X."/>
            <person name="Lu F.H."/>
            <person name="Bevan M.W."/>
            <person name="Leroy P."/>
            <person name="Li P."/>
            <person name="You F.M."/>
            <person name="Sun Q."/>
            <person name="Liu Z."/>
            <person name="Lyons E."/>
            <person name="Wicker T."/>
            <person name="Salzberg S.L."/>
            <person name="Devos K.M."/>
            <person name="Dvorak J."/>
        </authorList>
    </citation>
    <scope>NUCLEOTIDE SEQUENCE [LARGE SCALE GENOMIC DNA]</scope>
    <source>
        <strain evidence="2">cv. AL8/78</strain>
    </source>
</reference>
<name>A0A452ZAY6_AEGTS</name>
<accession>A0A452ZAY6</accession>
<organism evidence="2 3">
    <name type="scientific">Aegilops tauschii subsp. strangulata</name>
    <name type="common">Goatgrass</name>
    <dbReference type="NCBI Taxonomy" id="200361"/>
    <lineage>
        <taxon>Eukaryota</taxon>
        <taxon>Viridiplantae</taxon>
        <taxon>Streptophyta</taxon>
        <taxon>Embryophyta</taxon>
        <taxon>Tracheophyta</taxon>
        <taxon>Spermatophyta</taxon>
        <taxon>Magnoliopsida</taxon>
        <taxon>Liliopsida</taxon>
        <taxon>Poales</taxon>
        <taxon>Poaceae</taxon>
        <taxon>BOP clade</taxon>
        <taxon>Pooideae</taxon>
        <taxon>Triticodae</taxon>
        <taxon>Triticeae</taxon>
        <taxon>Triticinae</taxon>
        <taxon>Aegilops</taxon>
    </lineage>
</organism>
<reference evidence="2" key="5">
    <citation type="journal article" date="2021" name="G3 (Bethesda)">
        <title>Aegilops tauschii genome assembly Aet v5.0 features greater sequence contiguity and improved annotation.</title>
        <authorList>
            <person name="Wang L."/>
            <person name="Zhu T."/>
            <person name="Rodriguez J.C."/>
            <person name="Deal K.R."/>
            <person name="Dubcovsky J."/>
            <person name="McGuire P.E."/>
            <person name="Lux T."/>
            <person name="Spannagl M."/>
            <person name="Mayer K.F.X."/>
            <person name="Baldrich P."/>
            <person name="Meyers B.C."/>
            <person name="Huo N."/>
            <person name="Gu Y.Q."/>
            <person name="Zhou H."/>
            <person name="Devos K.M."/>
            <person name="Bennetzen J.L."/>
            <person name="Unver T."/>
            <person name="Budak H."/>
            <person name="Gulick P.J."/>
            <person name="Galiba G."/>
            <person name="Kalapos B."/>
            <person name="Nelson D.R."/>
            <person name="Li P."/>
            <person name="You F.M."/>
            <person name="Luo M.C."/>
            <person name="Dvorak J."/>
        </authorList>
    </citation>
    <scope>NUCLEOTIDE SEQUENCE [LARGE SCALE GENOMIC DNA]</scope>
    <source>
        <strain evidence="2">cv. AL8/78</strain>
    </source>
</reference>
<dbReference type="EnsemblPlants" id="AET1Gv20691900.1">
    <property type="protein sequence ID" value="AET1Gv20691900.1"/>
    <property type="gene ID" value="AET1Gv20691900"/>
</dbReference>
<proteinExistence type="predicted"/>
<reference evidence="2" key="4">
    <citation type="submission" date="2019-03" db="UniProtKB">
        <authorList>
            <consortium name="EnsemblPlants"/>
        </authorList>
    </citation>
    <scope>IDENTIFICATION</scope>
</reference>
<evidence type="ECO:0000256" key="1">
    <source>
        <dbReference type="SAM" id="MobiDB-lite"/>
    </source>
</evidence>
<sequence length="123" mass="12456">SALWAHSRLFNRSRTAAWRISSLDGEKIHQPLPSLPSSRPAGRMATKGYQAQAPAMPAAGGSAGSGGGNKAPTGSTPRRGQIKERIIKDVITAVTNLAAGLARADKNGTGTGGLPAAGDADAK</sequence>
<feature type="region of interest" description="Disordered" evidence="1">
    <location>
        <begin position="102"/>
        <end position="123"/>
    </location>
</feature>
<reference evidence="3" key="1">
    <citation type="journal article" date="2014" name="Science">
        <title>Ancient hybridizations among the ancestral genomes of bread wheat.</title>
        <authorList>
            <consortium name="International Wheat Genome Sequencing Consortium,"/>
            <person name="Marcussen T."/>
            <person name="Sandve S.R."/>
            <person name="Heier L."/>
            <person name="Spannagl M."/>
            <person name="Pfeifer M."/>
            <person name="Jakobsen K.S."/>
            <person name="Wulff B.B."/>
            <person name="Steuernagel B."/>
            <person name="Mayer K.F."/>
            <person name="Olsen O.A."/>
        </authorList>
    </citation>
    <scope>NUCLEOTIDE SEQUENCE [LARGE SCALE GENOMIC DNA]</scope>
    <source>
        <strain evidence="3">cv. AL8/78</strain>
    </source>
</reference>
<reference evidence="3" key="2">
    <citation type="journal article" date="2017" name="Nat. Plants">
        <title>The Aegilops tauschii genome reveals multiple impacts of transposons.</title>
        <authorList>
            <person name="Zhao G."/>
            <person name="Zou C."/>
            <person name="Li K."/>
            <person name="Wang K."/>
            <person name="Li T."/>
            <person name="Gao L."/>
            <person name="Zhang X."/>
            <person name="Wang H."/>
            <person name="Yang Z."/>
            <person name="Liu X."/>
            <person name="Jiang W."/>
            <person name="Mao L."/>
            <person name="Kong X."/>
            <person name="Jiao Y."/>
            <person name="Jia J."/>
        </authorList>
    </citation>
    <scope>NUCLEOTIDE SEQUENCE [LARGE SCALE GENOMIC DNA]</scope>
    <source>
        <strain evidence="3">cv. AL8/78</strain>
    </source>
</reference>
<feature type="region of interest" description="Disordered" evidence="1">
    <location>
        <begin position="27"/>
        <end position="83"/>
    </location>
</feature>
<dbReference type="Gramene" id="AET1Gv20691900.1">
    <property type="protein sequence ID" value="AET1Gv20691900.1"/>
    <property type="gene ID" value="AET1Gv20691900"/>
</dbReference>
<protein>
    <submittedName>
        <fullName evidence="2">Uncharacterized protein</fullName>
    </submittedName>
</protein>
<evidence type="ECO:0000313" key="3">
    <source>
        <dbReference type="Proteomes" id="UP000015105"/>
    </source>
</evidence>
<evidence type="ECO:0000313" key="2">
    <source>
        <dbReference type="EnsemblPlants" id="AET1Gv20691900.1"/>
    </source>
</evidence>
<dbReference type="AlphaFoldDB" id="A0A452ZAY6"/>